<comment type="caution">
    <text evidence="3">The sequence shown here is derived from an EMBL/GenBank/DDBJ whole genome shotgun (WGS) entry which is preliminary data.</text>
</comment>
<keyword evidence="4" id="KW-1185">Reference proteome</keyword>
<dbReference type="PANTHER" id="PTHR33784">
    <property type="entry name" value="OS05G0482100 PROTEIN"/>
    <property type="match status" value="1"/>
</dbReference>
<feature type="region of interest" description="Disordered" evidence="1">
    <location>
        <begin position="1"/>
        <end position="33"/>
    </location>
</feature>
<dbReference type="Proteomes" id="UP000289738">
    <property type="component" value="Chromosome B09"/>
</dbReference>
<protein>
    <recommendedName>
        <fullName evidence="2">At2g35280-like TPR domain-containing protein</fullName>
    </recommendedName>
</protein>
<name>A0A444XL07_ARAHY</name>
<dbReference type="InterPro" id="IPR036047">
    <property type="entry name" value="F-box-like_dom_sf"/>
</dbReference>
<dbReference type="AlphaFoldDB" id="A0A444XL07"/>
<proteinExistence type="predicted"/>
<evidence type="ECO:0000313" key="3">
    <source>
        <dbReference type="EMBL" id="RYQ90358.1"/>
    </source>
</evidence>
<evidence type="ECO:0000259" key="2">
    <source>
        <dbReference type="Pfam" id="PF23310"/>
    </source>
</evidence>
<evidence type="ECO:0000313" key="4">
    <source>
        <dbReference type="Proteomes" id="UP000289738"/>
    </source>
</evidence>
<dbReference type="PANTHER" id="PTHR33784:SF49">
    <property type="entry name" value="F-BOX PROTEIN"/>
    <property type="match status" value="1"/>
</dbReference>
<dbReference type="InterPro" id="IPR057136">
    <property type="entry name" value="At2g35280_TPR_dom"/>
</dbReference>
<gene>
    <name evidence="3" type="ORF">Ahy_B09g096481</name>
</gene>
<feature type="domain" description="At2g35280-like TPR" evidence="2">
    <location>
        <begin position="96"/>
        <end position="196"/>
    </location>
</feature>
<evidence type="ECO:0000256" key="1">
    <source>
        <dbReference type="SAM" id="MobiDB-lite"/>
    </source>
</evidence>
<dbReference type="InterPro" id="IPR040338">
    <property type="entry name" value="At1g67623-like"/>
</dbReference>
<organism evidence="3 4">
    <name type="scientific">Arachis hypogaea</name>
    <name type="common">Peanut</name>
    <dbReference type="NCBI Taxonomy" id="3818"/>
    <lineage>
        <taxon>Eukaryota</taxon>
        <taxon>Viridiplantae</taxon>
        <taxon>Streptophyta</taxon>
        <taxon>Embryophyta</taxon>
        <taxon>Tracheophyta</taxon>
        <taxon>Spermatophyta</taxon>
        <taxon>Magnoliopsida</taxon>
        <taxon>eudicotyledons</taxon>
        <taxon>Gunneridae</taxon>
        <taxon>Pentapetalae</taxon>
        <taxon>rosids</taxon>
        <taxon>fabids</taxon>
        <taxon>Fabales</taxon>
        <taxon>Fabaceae</taxon>
        <taxon>Papilionoideae</taxon>
        <taxon>50 kb inversion clade</taxon>
        <taxon>dalbergioids sensu lato</taxon>
        <taxon>Dalbergieae</taxon>
        <taxon>Pterocarpus clade</taxon>
        <taxon>Arachis</taxon>
    </lineage>
</organism>
<dbReference type="EMBL" id="SDMP01000019">
    <property type="protein sequence ID" value="RYQ90358.1"/>
    <property type="molecule type" value="Genomic_DNA"/>
</dbReference>
<dbReference type="STRING" id="3818.A0A444XL07"/>
<sequence>MRRMKMGATSTKGKMDKKAKNGRRKGKGVPPRDCPLSLLPHDIWVRIAARVALASIQDLFNMQATCKVFLDAARSSAVYMVASVAELPIAVGTHYDERPERGFLYSCANAGNSATMFCTGMMEFFWIGRYVGGMNTLIDATNTGNFHARYMCVMLLLTPSVGHEEYVGRVLRCIPTYRLLKKSKCADNCLGSCSQIRWLR</sequence>
<dbReference type="SUPFAM" id="SSF81383">
    <property type="entry name" value="F-box domain"/>
    <property type="match status" value="1"/>
</dbReference>
<reference evidence="3 4" key="1">
    <citation type="submission" date="2019-01" db="EMBL/GenBank/DDBJ databases">
        <title>Sequencing of cultivated peanut Arachis hypogaea provides insights into genome evolution and oil improvement.</title>
        <authorList>
            <person name="Chen X."/>
        </authorList>
    </citation>
    <scope>NUCLEOTIDE SEQUENCE [LARGE SCALE GENOMIC DNA]</scope>
    <source>
        <strain evidence="4">cv. Fuhuasheng</strain>
        <tissue evidence="3">Leaves</tissue>
    </source>
</reference>
<accession>A0A444XL07</accession>
<dbReference type="Pfam" id="PF23310">
    <property type="entry name" value="TPR_27"/>
    <property type="match status" value="1"/>
</dbReference>